<evidence type="ECO:0000256" key="3">
    <source>
        <dbReference type="ARBA" id="ARBA00016337"/>
    </source>
</evidence>
<keyword evidence="8" id="KW-0460">Magnesium</keyword>
<dbReference type="InterPro" id="IPR006311">
    <property type="entry name" value="TAT_signal"/>
</dbReference>
<dbReference type="PROSITE" id="PS51318">
    <property type="entry name" value="TAT"/>
    <property type="match status" value="1"/>
</dbReference>
<keyword evidence="11" id="KW-0732">Signal</keyword>
<evidence type="ECO:0000313" key="12">
    <source>
        <dbReference type="EMBL" id="SEK03098.1"/>
    </source>
</evidence>
<evidence type="ECO:0000256" key="1">
    <source>
        <dbReference type="ARBA" id="ARBA00001946"/>
    </source>
</evidence>
<evidence type="ECO:0000256" key="2">
    <source>
        <dbReference type="ARBA" id="ARBA00011955"/>
    </source>
</evidence>
<dbReference type="EMBL" id="FNYD01000012">
    <property type="protein sequence ID" value="SEK03098.1"/>
    <property type="molecule type" value="Genomic_DNA"/>
</dbReference>
<evidence type="ECO:0000256" key="8">
    <source>
        <dbReference type="ARBA" id="ARBA00022842"/>
    </source>
</evidence>
<dbReference type="InterPro" id="IPR024932">
    <property type="entry name" value="ApbE"/>
</dbReference>
<dbReference type="GO" id="GO:0016740">
    <property type="term" value="F:transferase activity"/>
    <property type="evidence" value="ECO:0007669"/>
    <property type="project" value="UniProtKB-KW"/>
</dbReference>
<feature type="signal peptide" evidence="11">
    <location>
        <begin position="1"/>
        <end position="23"/>
    </location>
</feature>
<keyword evidence="12" id="KW-0449">Lipoprotein</keyword>
<dbReference type="GO" id="GO:0046872">
    <property type="term" value="F:metal ion binding"/>
    <property type="evidence" value="ECO:0007669"/>
    <property type="project" value="UniProtKB-KW"/>
</dbReference>
<evidence type="ECO:0000256" key="6">
    <source>
        <dbReference type="ARBA" id="ARBA00022723"/>
    </source>
</evidence>
<comment type="cofactor">
    <cofactor evidence="1">
        <name>Mg(2+)</name>
        <dbReference type="ChEBI" id="CHEBI:18420"/>
    </cofactor>
</comment>
<keyword evidence="5" id="KW-0808">Transferase</keyword>
<dbReference type="Proteomes" id="UP000199379">
    <property type="component" value="Unassembled WGS sequence"/>
</dbReference>
<organism evidence="12 13">
    <name type="scientific">Cribrihabitans marinus</name>
    <dbReference type="NCBI Taxonomy" id="1227549"/>
    <lineage>
        <taxon>Bacteria</taxon>
        <taxon>Pseudomonadati</taxon>
        <taxon>Pseudomonadota</taxon>
        <taxon>Alphaproteobacteria</taxon>
        <taxon>Rhodobacterales</taxon>
        <taxon>Paracoccaceae</taxon>
        <taxon>Cribrihabitans</taxon>
    </lineage>
</organism>
<dbReference type="InterPro" id="IPR003374">
    <property type="entry name" value="ApbE-like_sf"/>
</dbReference>
<evidence type="ECO:0000256" key="5">
    <source>
        <dbReference type="ARBA" id="ARBA00022679"/>
    </source>
</evidence>
<evidence type="ECO:0000256" key="9">
    <source>
        <dbReference type="ARBA" id="ARBA00031306"/>
    </source>
</evidence>
<dbReference type="PANTHER" id="PTHR30040">
    <property type="entry name" value="THIAMINE BIOSYNTHESIS LIPOPROTEIN APBE"/>
    <property type="match status" value="1"/>
</dbReference>
<comment type="catalytic activity">
    <reaction evidence="10">
        <text>L-threonyl-[protein] + FAD = FMN-L-threonyl-[protein] + AMP + H(+)</text>
        <dbReference type="Rhea" id="RHEA:36847"/>
        <dbReference type="Rhea" id="RHEA-COMP:11060"/>
        <dbReference type="Rhea" id="RHEA-COMP:11061"/>
        <dbReference type="ChEBI" id="CHEBI:15378"/>
        <dbReference type="ChEBI" id="CHEBI:30013"/>
        <dbReference type="ChEBI" id="CHEBI:57692"/>
        <dbReference type="ChEBI" id="CHEBI:74257"/>
        <dbReference type="ChEBI" id="CHEBI:456215"/>
        <dbReference type="EC" id="2.7.1.180"/>
    </reaction>
</comment>
<dbReference type="Gene3D" id="3.10.520.10">
    <property type="entry name" value="ApbE-like domains"/>
    <property type="match status" value="1"/>
</dbReference>
<dbReference type="Pfam" id="PF02424">
    <property type="entry name" value="ApbE"/>
    <property type="match status" value="1"/>
</dbReference>
<keyword evidence="6" id="KW-0479">Metal-binding</keyword>
<dbReference type="OrthoDB" id="9778595at2"/>
<keyword evidence="13" id="KW-1185">Reference proteome</keyword>
<proteinExistence type="predicted"/>
<feature type="chain" id="PRO_5039890107" description="FAD:protein FMN transferase" evidence="11">
    <location>
        <begin position="24"/>
        <end position="299"/>
    </location>
</feature>
<evidence type="ECO:0000256" key="7">
    <source>
        <dbReference type="ARBA" id="ARBA00022827"/>
    </source>
</evidence>
<name>A0A1H7DNF3_9RHOB</name>
<keyword evidence="4" id="KW-0285">Flavoprotein</keyword>
<accession>A0A1H7DNF3</accession>
<dbReference type="STRING" id="1227549.SAMN05444007_11253"/>
<dbReference type="RefSeq" id="WP_092370405.1">
    <property type="nucleotide sequence ID" value="NZ_FNYD01000012.1"/>
</dbReference>
<dbReference type="PANTHER" id="PTHR30040:SF2">
    <property type="entry name" value="FAD:PROTEIN FMN TRANSFERASE"/>
    <property type="match status" value="1"/>
</dbReference>
<dbReference type="SUPFAM" id="SSF143631">
    <property type="entry name" value="ApbE-like"/>
    <property type="match status" value="1"/>
</dbReference>
<dbReference type="EC" id="2.7.1.180" evidence="2"/>
<evidence type="ECO:0000256" key="10">
    <source>
        <dbReference type="ARBA" id="ARBA00048540"/>
    </source>
</evidence>
<evidence type="ECO:0000313" key="13">
    <source>
        <dbReference type="Proteomes" id="UP000199379"/>
    </source>
</evidence>
<sequence>MTRLTRRRFLTISAAVTALPLQAGTAPTARWQGVALGAPASLRIEGMDEASAAPVFAGIEAELDRLEMIFSLYRPDSQISILNRAGRLDAPAPELLEVLSLSQALHGASGGAFDPTVQPLWVALAQGRDAAGLRAARQVVGWSGLRFDADRVAFDRPGMALTLNGIAQGAITDRIAALLRGHGLDDVLIDMGEIAALGGHGDGADWTVGITDPQGAILRRMTLRDRALATSAPMGTELGDGLGHILGPRGETPRAGVVTVSADDAALADGLSTALCLMAPDQAAAALARFPGARLEYRA</sequence>
<reference evidence="12 13" key="1">
    <citation type="submission" date="2016-10" db="EMBL/GenBank/DDBJ databases">
        <authorList>
            <person name="de Groot N.N."/>
        </authorList>
    </citation>
    <scope>NUCLEOTIDE SEQUENCE [LARGE SCALE GENOMIC DNA]</scope>
    <source>
        <strain evidence="12 13">DSM 29340</strain>
    </source>
</reference>
<evidence type="ECO:0000256" key="11">
    <source>
        <dbReference type="SAM" id="SignalP"/>
    </source>
</evidence>
<dbReference type="AlphaFoldDB" id="A0A1H7DNF3"/>
<keyword evidence="7" id="KW-0274">FAD</keyword>
<protein>
    <recommendedName>
        <fullName evidence="3">FAD:protein FMN transferase</fullName>
        <ecNumber evidence="2">2.7.1.180</ecNumber>
    </recommendedName>
    <alternativeName>
        <fullName evidence="9">Flavin transferase</fullName>
    </alternativeName>
</protein>
<gene>
    <name evidence="12" type="ORF">SAMN05444007_11253</name>
</gene>
<evidence type="ECO:0000256" key="4">
    <source>
        <dbReference type="ARBA" id="ARBA00022630"/>
    </source>
</evidence>